<evidence type="ECO:0000256" key="13">
    <source>
        <dbReference type="ARBA" id="ARBA00061137"/>
    </source>
</evidence>
<dbReference type="GO" id="GO:0005758">
    <property type="term" value="C:mitochondrial intermembrane space"/>
    <property type="evidence" value="ECO:0007669"/>
    <property type="project" value="UniProtKB-SubCell"/>
</dbReference>
<evidence type="ECO:0000256" key="14">
    <source>
        <dbReference type="ARBA" id="ARBA00061589"/>
    </source>
</evidence>
<dbReference type="Proteomes" id="UP001378960">
    <property type="component" value="Unassembled WGS sequence"/>
</dbReference>
<comment type="cofactor">
    <cofactor evidence="1">
        <name>FMN</name>
        <dbReference type="ChEBI" id="CHEBI:58210"/>
    </cofactor>
</comment>
<evidence type="ECO:0000256" key="8">
    <source>
        <dbReference type="ARBA" id="ARBA00022723"/>
    </source>
</evidence>
<name>A0AAV5R6X5_PICKL</name>
<dbReference type="Gene3D" id="3.20.20.70">
    <property type="entry name" value="Aldolase class I"/>
    <property type="match status" value="1"/>
</dbReference>
<dbReference type="SMART" id="SM01117">
    <property type="entry name" value="Cyt-b5"/>
    <property type="match status" value="1"/>
</dbReference>
<dbReference type="Pfam" id="PF00173">
    <property type="entry name" value="Cyt-b5"/>
    <property type="match status" value="1"/>
</dbReference>
<dbReference type="AlphaFoldDB" id="A0AAV5R6X5"/>
<comment type="subcellular location">
    <subcellularLocation>
        <location evidence="3">Mitochondrion intermembrane space</location>
    </subcellularLocation>
</comment>
<feature type="domain" description="FMN hydroxy acid dehydrogenase" evidence="18">
    <location>
        <begin position="187"/>
        <end position="551"/>
    </location>
</feature>
<gene>
    <name evidence="19" type="ORF">DAPK24_036350</name>
</gene>
<dbReference type="GO" id="GO:0020037">
    <property type="term" value="F:heme binding"/>
    <property type="evidence" value="ECO:0007669"/>
    <property type="project" value="InterPro"/>
</dbReference>
<dbReference type="GO" id="GO:0006089">
    <property type="term" value="P:lactate metabolic process"/>
    <property type="evidence" value="ECO:0007669"/>
    <property type="project" value="TreeGrafter"/>
</dbReference>
<keyword evidence="6" id="KW-0285">Flavoprotein</keyword>
<evidence type="ECO:0000256" key="16">
    <source>
        <dbReference type="ARBA" id="ARBA00068515"/>
    </source>
</evidence>
<dbReference type="SUPFAM" id="SSF55856">
    <property type="entry name" value="Cytochrome b5-like heme/steroid binding domain"/>
    <property type="match status" value="1"/>
</dbReference>
<evidence type="ECO:0000256" key="11">
    <source>
        <dbReference type="ARBA" id="ARBA00023128"/>
    </source>
</evidence>
<keyword evidence="7" id="KW-0288">FMN</keyword>
<dbReference type="EC" id="1.1.2.3" evidence="15"/>
<evidence type="ECO:0000259" key="18">
    <source>
        <dbReference type="PROSITE" id="PS51349"/>
    </source>
</evidence>
<dbReference type="InterPro" id="IPR001199">
    <property type="entry name" value="Cyt_B5-like_heme/steroid-bd"/>
</dbReference>
<dbReference type="InterPro" id="IPR018506">
    <property type="entry name" value="Cyt_B5_heme-BS"/>
</dbReference>
<evidence type="ECO:0000256" key="1">
    <source>
        <dbReference type="ARBA" id="ARBA00001917"/>
    </source>
</evidence>
<dbReference type="InterPro" id="IPR013785">
    <property type="entry name" value="Aldolase_TIM"/>
</dbReference>
<keyword evidence="11" id="KW-0496">Mitochondrion</keyword>
<evidence type="ECO:0000256" key="5">
    <source>
        <dbReference type="ARBA" id="ARBA00022617"/>
    </source>
</evidence>
<keyword evidence="5" id="KW-0349">Heme</keyword>
<evidence type="ECO:0000259" key="17">
    <source>
        <dbReference type="PROSITE" id="PS50255"/>
    </source>
</evidence>
<comment type="subunit">
    <text evidence="4">Homotetramer.</text>
</comment>
<dbReference type="PROSITE" id="PS51349">
    <property type="entry name" value="FMN_HYDROXY_ACID_DH_2"/>
    <property type="match status" value="1"/>
</dbReference>
<dbReference type="InterPro" id="IPR008259">
    <property type="entry name" value="FMN_hydac_DH_AS"/>
</dbReference>
<evidence type="ECO:0000313" key="19">
    <source>
        <dbReference type="EMBL" id="GMM47060.1"/>
    </source>
</evidence>
<evidence type="ECO:0000256" key="4">
    <source>
        <dbReference type="ARBA" id="ARBA00011881"/>
    </source>
</evidence>
<proteinExistence type="inferred from homology"/>
<dbReference type="InterPro" id="IPR036400">
    <property type="entry name" value="Cyt_B5-like_heme/steroid_sf"/>
</dbReference>
<comment type="caution">
    <text evidence="19">The sequence shown here is derived from an EMBL/GenBank/DDBJ whole genome shotgun (WGS) entry which is preliminary data.</text>
</comment>
<dbReference type="PRINTS" id="PR00363">
    <property type="entry name" value="CYTOCHROMEB5"/>
</dbReference>
<dbReference type="PROSITE" id="PS00191">
    <property type="entry name" value="CYTOCHROME_B5_1"/>
    <property type="match status" value="1"/>
</dbReference>
<dbReference type="GO" id="GO:0046872">
    <property type="term" value="F:metal ion binding"/>
    <property type="evidence" value="ECO:0007669"/>
    <property type="project" value="UniProtKB-KW"/>
</dbReference>
<comment type="similarity">
    <text evidence="14">In the N-terminal section; belongs to the cytochrome b5 family.</text>
</comment>
<sequence length="578" mass="64686">MFVSKVATKSNIRSSIRSFSNSIKSKYNYNYNYNSYNRKSISNNLRLLAITTISLSTATAIYISSIKAENDSNIKSKNLISLDEFIKHNSKDDCWILINNKIYDVTDFIPNHPGGVMPLISHGGYDATMIYEKLHPKGTIEKFLSDDKFIGELKLKENEETPLLESDYKTDDEEFEIQRLDNIENLPHISTIQNSYDFEKLAKGILPKDAWAYYSCGSDDEISMRENHYAYQRIYFKPRICVNVRDIDTSTTILGSSSSVPFYVSATALAKLGHPDGECSIARGAGKEGVIQMISTLSSMSLEEISKARIPGATQWFQLYINEDRNVAYNMVKEAEKLGMKAIFVTVDAPSLGNREKDKRLKFVNETDVNLGDDVDKSAGASKALSSFIDCGVDWNDIKEVKSWTKLPVLIKGVQTVDDVIEAYDAGCQGVVLSNHGGRQLDTAPPPVELLAETVPVLKKLNKLRPDFEILIDGGVKRGTDILKAVALGGKDIKVSVGLGRPFLYANSVYGEDGVRKLIQILKDELEMDMRLLGVTKIDQLSPKHVDTRRLIGRDAANYLYDNNYEHIATVKFKNEDD</sequence>
<evidence type="ECO:0000256" key="3">
    <source>
        <dbReference type="ARBA" id="ARBA00004569"/>
    </source>
</evidence>
<evidence type="ECO:0000256" key="7">
    <source>
        <dbReference type="ARBA" id="ARBA00022643"/>
    </source>
</evidence>
<evidence type="ECO:0000256" key="9">
    <source>
        <dbReference type="ARBA" id="ARBA00023002"/>
    </source>
</evidence>
<dbReference type="EMBL" id="BTGB01000005">
    <property type="protein sequence ID" value="GMM47060.1"/>
    <property type="molecule type" value="Genomic_DNA"/>
</dbReference>
<accession>A0AAV5R6X5</accession>
<comment type="catalytic activity">
    <reaction evidence="12">
        <text>(S)-lactate + 2 Fe(III)-[cytochrome c] = 2 Fe(II)-[cytochrome c] + pyruvate + 2 H(+)</text>
        <dbReference type="Rhea" id="RHEA:19909"/>
        <dbReference type="Rhea" id="RHEA-COMP:10350"/>
        <dbReference type="Rhea" id="RHEA-COMP:14399"/>
        <dbReference type="ChEBI" id="CHEBI:15361"/>
        <dbReference type="ChEBI" id="CHEBI:15378"/>
        <dbReference type="ChEBI" id="CHEBI:16651"/>
        <dbReference type="ChEBI" id="CHEBI:29033"/>
        <dbReference type="ChEBI" id="CHEBI:29034"/>
        <dbReference type="EC" id="1.1.2.3"/>
    </reaction>
    <physiologicalReaction direction="left-to-right" evidence="12">
        <dbReference type="Rhea" id="RHEA:19910"/>
    </physiologicalReaction>
</comment>
<comment type="similarity">
    <text evidence="13">In the C-terminal section; belongs to the FMN-dependent alpha-hydroxy acid dehydrogenase family.</text>
</comment>
<protein>
    <recommendedName>
        <fullName evidence="16">L-lactate dehydrogenase (cytochrome)</fullName>
        <ecNumber evidence="15">1.1.2.3</ecNumber>
    </recommendedName>
</protein>
<dbReference type="InterPro" id="IPR037458">
    <property type="entry name" value="L-MDH/L-LDH_FMN-bd"/>
</dbReference>
<dbReference type="Gene3D" id="3.10.120.10">
    <property type="entry name" value="Cytochrome b5-like heme/steroid binding domain"/>
    <property type="match status" value="1"/>
</dbReference>
<dbReference type="InterPro" id="IPR037396">
    <property type="entry name" value="FMN_HAD"/>
</dbReference>
<evidence type="ECO:0000256" key="2">
    <source>
        <dbReference type="ARBA" id="ARBA00001970"/>
    </source>
</evidence>
<evidence type="ECO:0000313" key="20">
    <source>
        <dbReference type="Proteomes" id="UP001378960"/>
    </source>
</evidence>
<dbReference type="InterPro" id="IPR000262">
    <property type="entry name" value="FMN-dep_DH"/>
</dbReference>
<dbReference type="Pfam" id="PF01070">
    <property type="entry name" value="FMN_dh"/>
    <property type="match status" value="1"/>
</dbReference>
<organism evidence="19 20">
    <name type="scientific">Pichia kluyveri</name>
    <name type="common">Yeast</name>
    <dbReference type="NCBI Taxonomy" id="36015"/>
    <lineage>
        <taxon>Eukaryota</taxon>
        <taxon>Fungi</taxon>
        <taxon>Dikarya</taxon>
        <taxon>Ascomycota</taxon>
        <taxon>Saccharomycotina</taxon>
        <taxon>Pichiomycetes</taxon>
        <taxon>Pichiales</taxon>
        <taxon>Pichiaceae</taxon>
        <taxon>Pichia</taxon>
    </lineage>
</organism>
<keyword evidence="10" id="KW-0408">Iron</keyword>
<evidence type="ECO:0000256" key="12">
    <source>
        <dbReference type="ARBA" id="ARBA00052399"/>
    </source>
</evidence>
<dbReference type="PANTHER" id="PTHR10578">
    <property type="entry name" value="S -2-HYDROXY-ACID OXIDASE-RELATED"/>
    <property type="match status" value="1"/>
</dbReference>
<dbReference type="CDD" id="cd02922">
    <property type="entry name" value="FCB2_FMN"/>
    <property type="match status" value="1"/>
</dbReference>
<evidence type="ECO:0000256" key="10">
    <source>
        <dbReference type="ARBA" id="ARBA00023004"/>
    </source>
</evidence>
<reference evidence="19 20" key="1">
    <citation type="journal article" date="2023" name="Elife">
        <title>Identification of key yeast species and microbe-microbe interactions impacting larval growth of Drosophila in the wild.</title>
        <authorList>
            <person name="Mure A."/>
            <person name="Sugiura Y."/>
            <person name="Maeda R."/>
            <person name="Honda K."/>
            <person name="Sakurai N."/>
            <person name="Takahashi Y."/>
            <person name="Watada M."/>
            <person name="Katoh T."/>
            <person name="Gotoh A."/>
            <person name="Gotoh Y."/>
            <person name="Taniguchi I."/>
            <person name="Nakamura K."/>
            <person name="Hayashi T."/>
            <person name="Katayama T."/>
            <person name="Uemura T."/>
            <person name="Hattori Y."/>
        </authorList>
    </citation>
    <scope>NUCLEOTIDE SEQUENCE [LARGE SCALE GENOMIC DNA]</scope>
    <source>
        <strain evidence="19 20">PK-24</strain>
    </source>
</reference>
<dbReference type="PANTHER" id="PTHR10578:SF148">
    <property type="entry name" value="L-LACTATE DEHYDROGENASE (CYTOCHROME)"/>
    <property type="match status" value="1"/>
</dbReference>
<feature type="domain" description="Cytochrome b5 heme-binding" evidence="17">
    <location>
        <begin position="77"/>
        <end position="154"/>
    </location>
</feature>
<keyword evidence="20" id="KW-1185">Reference proteome</keyword>
<evidence type="ECO:0000256" key="6">
    <source>
        <dbReference type="ARBA" id="ARBA00022630"/>
    </source>
</evidence>
<dbReference type="PROSITE" id="PS00557">
    <property type="entry name" value="FMN_HYDROXY_ACID_DH_1"/>
    <property type="match status" value="1"/>
</dbReference>
<comment type="cofactor">
    <cofactor evidence="2">
        <name>heme b</name>
        <dbReference type="ChEBI" id="CHEBI:60344"/>
    </cofactor>
</comment>
<dbReference type="FunFam" id="3.20.20.70:FF:000062">
    <property type="entry name" value="Cytochrome b2, mitochondrial, putative"/>
    <property type="match status" value="1"/>
</dbReference>
<keyword evidence="8" id="KW-0479">Metal-binding</keyword>
<dbReference type="GO" id="GO:0004460">
    <property type="term" value="F:L-lactate dehydrogenase (cytochrome) activity"/>
    <property type="evidence" value="ECO:0007669"/>
    <property type="project" value="UniProtKB-EC"/>
</dbReference>
<keyword evidence="9" id="KW-0560">Oxidoreductase</keyword>
<dbReference type="SUPFAM" id="SSF51395">
    <property type="entry name" value="FMN-linked oxidoreductases"/>
    <property type="match status" value="1"/>
</dbReference>
<evidence type="ECO:0000256" key="15">
    <source>
        <dbReference type="ARBA" id="ARBA00066458"/>
    </source>
</evidence>
<dbReference type="PROSITE" id="PS50255">
    <property type="entry name" value="CYTOCHROME_B5_2"/>
    <property type="match status" value="1"/>
</dbReference>